<evidence type="ECO:0000256" key="1">
    <source>
        <dbReference type="SAM" id="Phobius"/>
    </source>
</evidence>
<evidence type="ECO:0000313" key="2">
    <source>
        <dbReference type="EMBL" id="MSU88095.1"/>
    </source>
</evidence>
<feature type="transmembrane region" description="Helical" evidence="1">
    <location>
        <begin position="141"/>
        <end position="160"/>
    </location>
</feature>
<name>A0A6L5YW88_9RHOB</name>
<keyword evidence="1" id="KW-0812">Transmembrane</keyword>
<reference evidence="2 3" key="1">
    <citation type="submission" date="2019-10" db="EMBL/GenBank/DDBJ databases">
        <title>Cognatihalovulum marinum gen. nov. sp. nov., a new member of the family Rhodobacteraceae isolated from deep seawater of the Northwest Indian Ocean.</title>
        <authorList>
            <person name="Ruan C."/>
            <person name="Wang J."/>
            <person name="Zheng X."/>
            <person name="Song L."/>
            <person name="Zhu Y."/>
            <person name="Huang Y."/>
            <person name="Lu Z."/>
            <person name="Du W."/>
            <person name="Huang L."/>
            <person name="Dai X."/>
        </authorList>
    </citation>
    <scope>NUCLEOTIDE SEQUENCE [LARGE SCALE GENOMIC DNA]</scope>
    <source>
        <strain evidence="2 3">2CG4</strain>
    </source>
</reference>
<keyword evidence="3" id="KW-1185">Reference proteome</keyword>
<feature type="transmembrane region" description="Helical" evidence="1">
    <location>
        <begin position="107"/>
        <end position="129"/>
    </location>
</feature>
<protein>
    <recommendedName>
        <fullName evidence="4">Rod shape-determining protein MreD</fullName>
    </recommendedName>
</protein>
<dbReference type="EMBL" id="WIND01000001">
    <property type="protein sequence ID" value="MSU88095.1"/>
    <property type="molecule type" value="Genomic_DNA"/>
</dbReference>
<comment type="caution">
    <text evidence="2">The sequence shown here is derived from an EMBL/GenBank/DDBJ whole genome shotgun (WGS) entry which is preliminary data.</text>
</comment>
<evidence type="ECO:0000313" key="3">
    <source>
        <dbReference type="Proteomes" id="UP000474957"/>
    </source>
</evidence>
<keyword evidence="1" id="KW-0472">Membrane</keyword>
<dbReference type="Proteomes" id="UP000474957">
    <property type="component" value="Unassembled WGS sequence"/>
</dbReference>
<organism evidence="2 3">
    <name type="scientific">Halovulum marinum</name>
    <dbReference type="NCBI Taxonomy" id="2662447"/>
    <lineage>
        <taxon>Bacteria</taxon>
        <taxon>Pseudomonadati</taxon>
        <taxon>Pseudomonadota</taxon>
        <taxon>Alphaproteobacteria</taxon>
        <taxon>Rhodobacterales</taxon>
        <taxon>Paracoccaceae</taxon>
        <taxon>Halovulum</taxon>
    </lineage>
</organism>
<sequence>MSARAPSPLQMLLFAAIAVAVILVQLLPLQLRAEHMVHPDLLLALAAAWAVRQPENLPLLLVAPILLLADLIQDRPVGLWALISLLLLEGMSAQREALRNRPFPFEWAAFTALLALGLIGQSVVLALALVERPAGGITVQLFATTAAVYPVVALVLHYVLRVRAPKPAERSRRLGRVA</sequence>
<evidence type="ECO:0008006" key="4">
    <source>
        <dbReference type="Google" id="ProtNLM"/>
    </source>
</evidence>
<keyword evidence="1" id="KW-1133">Transmembrane helix</keyword>
<gene>
    <name evidence="2" type="ORF">GE300_00520</name>
</gene>
<accession>A0A6L5YW88</accession>
<feature type="transmembrane region" description="Helical" evidence="1">
    <location>
        <begin position="57"/>
        <end position="87"/>
    </location>
</feature>
<proteinExistence type="predicted"/>
<dbReference type="RefSeq" id="WP_154443845.1">
    <property type="nucleotide sequence ID" value="NZ_WIND01000001.1"/>
</dbReference>
<dbReference type="AlphaFoldDB" id="A0A6L5YW88"/>